<reference evidence="4" key="1">
    <citation type="submission" date="2019-11" db="EMBL/GenBank/DDBJ databases">
        <title>Epiphytic Pseudomonas syringae from cherry orchards.</title>
        <authorList>
            <person name="Hulin M.T."/>
        </authorList>
    </citation>
    <scope>NUCLEOTIDE SEQUENCE</scope>
    <source>
        <strain evidence="4">PA-6-9A</strain>
    </source>
</reference>
<evidence type="ECO:0000259" key="2">
    <source>
        <dbReference type="Pfam" id="PF01841"/>
    </source>
</evidence>
<name>A0A9Q3X217_PSESX</name>
<dbReference type="Gene3D" id="3.10.620.30">
    <property type="match status" value="1"/>
</dbReference>
<dbReference type="AlphaFoldDB" id="A0A9Q3X217"/>
<dbReference type="Pfam" id="PF01841">
    <property type="entry name" value="Transglut_core"/>
    <property type="match status" value="1"/>
</dbReference>
<feature type="domain" description="DUF3857" evidence="3">
    <location>
        <begin position="49"/>
        <end position="211"/>
    </location>
</feature>
<dbReference type="Gene3D" id="2.60.120.1130">
    <property type="match status" value="1"/>
</dbReference>
<feature type="signal peptide" evidence="1">
    <location>
        <begin position="1"/>
        <end position="29"/>
    </location>
</feature>
<feature type="domain" description="Transglutaminase-like" evidence="2">
    <location>
        <begin position="260"/>
        <end position="333"/>
    </location>
</feature>
<keyword evidence="1" id="KW-0732">Signal</keyword>
<dbReference type="EMBL" id="WKEU01000037">
    <property type="protein sequence ID" value="MCF5063405.1"/>
    <property type="molecule type" value="Genomic_DNA"/>
</dbReference>
<sequence length="620" mass="68460">MQGFTRFSTRLFGVLAVIFCGLFTAQARADYTDLSLTHEKDIQAYTVNADGSFVLDVERVLRINEERAIKPNAQRSVTYNRTLETLDIVDAYTLKPDGRKVAVTSDQIKEQQEAASANAPMFQDSRVKVVIFPDLQVGDRMVLHYQRKRTTPLFPGHFEDLYAPDFYQYEQIRFSYDLPADMPLHADFRGFKASAPATANGRTVYRWDLEPAQKNRVEEGSVAYIDYGQYLAVSTFASYKQFAQAYATRAQVQVTPALEQLARELTANLQTPRSKALVLSDWVRTNIRYVAVYVGAGTVVPHSAQAVLDNRYGDCKDHVALLEALLKAVAIESSPALINLGNAYELPKVPTLGVLNHAITYVPSLDLYLDSTATPIAAGYLPIPELGKPVVLTQSGELGHTASNQQGKVDTAMQFKVDARGGADFTHASTVEGWGAEFNRFVFKAMQPADRDQLVQKILSMYGQSGSGVIEYDSLDGTANHFKSTIKGRTDNLVNLPGPTGAPTFTSLAGGIAQNVFTFMAEKERTQAFTCISGEISERARLEFPGKVKILAVPKAVSLKQAGFDYRSTYVKKANTVLITRRYVFAKADALCTPQDFEAMKPAIESMVNDLKSQVIVHTQ</sequence>
<gene>
    <name evidence="4" type="ORF">GIW73_10700</name>
</gene>
<evidence type="ECO:0000256" key="1">
    <source>
        <dbReference type="SAM" id="SignalP"/>
    </source>
</evidence>
<dbReference type="InterPro" id="IPR038765">
    <property type="entry name" value="Papain-like_cys_pep_sf"/>
</dbReference>
<proteinExistence type="predicted"/>
<organism evidence="4 5">
    <name type="scientific">Pseudomonas syringae</name>
    <dbReference type="NCBI Taxonomy" id="317"/>
    <lineage>
        <taxon>Bacteria</taxon>
        <taxon>Pseudomonadati</taxon>
        <taxon>Pseudomonadota</taxon>
        <taxon>Gammaproteobacteria</taxon>
        <taxon>Pseudomonadales</taxon>
        <taxon>Pseudomonadaceae</taxon>
        <taxon>Pseudomonas</taxon>
    </lineage>
</organism>
<feature type="chain" id="PRO_5040196229" evidence="1">
    <location>
        <begin position="30"/>
        <end position="620"/>
    </location>
</feature>
<dbReference type="Gene3D" id="2.60.40.3140">
    <property type="match status" value="1"/>
</dbReference>
<protein>
    <submittedName>
        <fullName evidence="4">DUF3857 domain-containing protein</fullName>
    </submittedName>
</protein>
<dbReference type="Proteomes" id="UP000814207">
    <property type="component" value="Unassembled WGS sequence"/>
</dbReference>
<dbReference type="SUPFAM" id="SSF54001">
    <property type="entry name" value="Cysteine proteinases"/>
    <property type="match status" value="1"/>
</dbReference>
<evidence type="ECO:0000313" key="4">
    <source>
        <dbReference type="EMBL" id="MCF5063405.1"/>
    </source>
</evidence>
<dbReference type="InterPro" id="IPR002931">
    <property type="entry name" value="Transglutaminase-like"/>
</dbReference>
<accession>A0A9Q3X217</accession>
<dbReference type="InterPro" id="IPR024618">
    <property type="entry name" value="DUF3857"/>
</dbReference>
<evidence type="ECO:0000313" key="5">
    <source>
        <dbReference type="Proteomes" id="UP000814207"/>
    </source>
</evidence>
<dbReference type="Pfam" id="PF12969">
    <property type="entry name" value="DUF3857"/>
    <property type="match status" value="1"/>
</dbReference>
<evidence type="ECO:0000259" key="3">
    <source>
        <dbReference type="Pfam" id="PF12969"/>
    </source>
</evidence>
<comment type="caution">
    <text evidence="4">The sequence shown here is derived from an EMBL/GenBank/DDBJ whole genome shotgun (WGS) entry which is preliminary data.</text>
</comment>